<gene>
    <name evidence="9" type="ORF">KIL84_002508</name>
</gene>
<dbReference type="PANTHER" id="PTHR11250">
    <property type="entry name" value="TACHYKININ"/>
    <property type="match status" value="1"/>
</dbReference>
<reference evidence="9" key="1">
    <citation type="submission" date="2021-09" db="EMBL/GenBank/DDBJ databases">
        <title>The genome of Mauremys mutica provides insights into the evolution of semi-aquatic lifestyle.</title>
        <authorList>
            <person name="Gong S."/>
            <person name="Gao Y."/>
        </authorList>
    </citation>
    <scope>NUCLEOTIDE SEQUENCE</scope>
    <source>
        <strain evidence="9">MM-2020</strain>
        <tissue evidence="9">Muscle</tissue>
    </source>
</reference>
<feature type="region of interest" description="Disordered" evidence="7">
    <location>
        <begin position="91"/>
        <end position="117"/>
    </location>
</feature>
<keyword evidence="5 8" id="KW-0732">Signal</keyword>
<sequence length="117" mass="13359">MESFRVFFLLIFLCSQVFCFEEDVPSLEEDPWMAPSLKDEGLQSGSLQRFAQLVKRGKFQQFYSLMGKRASGVPHTSPVEHKRHQGETFIGLMGRRSSSGESTQDWDNSQALPAWEP</sequence>
<dbReference type="InterPro" id="IPR013055">
    <property type="entry name" value="Tachy_Neuro_lke_CS"/>
</dbReference>
<dbReference type="Proteomes" id="UP000827986">
    <property type="component" value="Unassembled WGS sequence"/>
</dbReference>
<organism evidence="9 10">
    <name type="scientific">Mauremys mutica</name>
    <name type="common">yellowpond turtle</name>
    <dbReference type="NCBI Taxonomy" id="74926"/>
    <lineage>
        <taxon>Eukaryota</taxon>
        <taxon>Metazoa</taxon>
        <taxon>Chordata</taxon>
        <taxon>Craniata</taxon>
        <taxon>Vertebrata</taxon>
        <taxon>Euteleostomi</taxon>
        <taxon>Archelosauria</taxon>
        <taxon>Testudinata</taxon>
        <taxon>Testudines</taxon>
        <taxon>Cryptodira</taxon>
        <taxon>Durocryptodira</taxon>
        <taxon>Testudinoidea</taxon>
        <taxon>Geoemydidae</taxon>
        <taxon>Geoemydinae</taxon>
        <taxon>Mauremys</taxon>
    </lineage>
</organism>
<evidence type="ECO:0000256" key="2">
    <source>
        <dbReference type="ARBA" id="ARBA00007518"/>
    </source>
</evidence>
<dbReference type="AlphaFoldDB" id="A0A9D3X5T5"/>
<comment type="similarity">
    <text evidence="2">Belongs to the tachykinin family.</text>
</comment>
<feature type="signal peptide" evidence="8">
    <location>
        <begin position="1"/>
        <end position="19"/>
    </location>
</feature>
<dbReference type="OrthoDB" id="9538060at2759"/>
<proteinExistence type="inferred from homology"/>
<dbReference type="GO" id="GO:0005576">
    <property type="term" value="C:extracellular region"/>
    <property type="evidence" value="ECO:0007669"/>
    <property type="project" value="UniProtKB-SubCell"/>
</dbReference>
<evidence type="ECO:0000313" key="10">
    <source>
        <dbReference type="Proteomes" id="UP000827986"/>
    </source>
</evidence>
<evidence type="ECO:0000256" key="5">
    <source>
        <dbReference type="ARBA" id="ARBA00022729"/>
    </source>
</evidence>
<keyword evidence="4" id="KW-0165">Cleavage on pair of basic residues</keyword>
<evidence type="ECO:0000256" key="8">
    <source>
        <dbReference type="SAM" id="SignalP"/>
    </source>
</evidence>
<comment type="caution">
    <text evidence="9">The sequence shown here is derived from an EMBL/GenBank/DDBJ whole genome shotgun (WGS) entry which is preliminary data.</text>
</comment>
<keyword evidence="3" id="KW-0964">Secreted</keyword>
<protein>
    <submittedName>
        <fullName evidence="9">Uncharacterized protein</fullName>
    </submittedName>
</protein>
<evidence type="ECO:0000256" key="4">
    <source>
        <dbReference type="ARBA" id="ARBA00022685"/>
    </source>
</evidence>
<keyword evidence="10" id="KW-1185">Reference proteome</keyword>
<comment type="subcellular location">
    <subcellularLocation>
        <location evidence="1">Secreted</location>
    </subcellularLocation>
</comment>
<feature type="compositionally biased region" description="Polar residues" evidence="7">
    <location>
        <begin position="96"/>
        <end position="111"/>
    </location>
</feature>
<evidence type="ECO:0000256" key="6">
    <source>
        <dbReference type="ARBA" id="ARBA00022815"/>
    </source>
</evidence>
<feature type="chain" id="PRO_5039589416" evidence="8">
    <location>
        <begin position="20"/>
        <end position="117"/>
    </location>
</feature>
<dbReference type="PANTHER" id="PTHR11250:SF5">
    <property type="entry name" value="PROTACHYKININ-1-LIKE ISOFORM X1-RELATED"/>
    <property type="match status" value="1"/>
</dbReference>
<dbReference type="EMBL" id="JAHDVG010000480">
    <property type="protein sequence ID" value="KAH1174364.1"/>
    <property type="molecule type" value="Genomic_DNA"/>
</dbReference>
<evidence type="ECO:0000256" key="3">
    <source>
        <dbReference type="ARBA" id="ARBA00022525"/>
    </source>
</evidence>
<dbReference type="PROSITE" id="PS00267">
    <property type="entry name" value="TACHYKININ"/>
    <property type="match status" value="1"/>
</dbReference>
<evidence type="ECO:0000313" key="9">
    <source>
        <dbReference type="EMBL" id="KAH1174364.1"/>
    </source>
</evidence>
<accession>A0A9D3X5T5</accession>
<evidence type="ECO:0000256" key="1">
    <source>
        <dbReference type="ARBA" id="ARBA00004613"/>
    </source>
</evidence>
<name>A0A9D3X5T5_9SAUR</name>
<keyword evidence="6" id="KW-0027">Amidation</keyword>
<evidence type="ECO:0000256" key="7">
    <source>
        <dbReference type="SAM" id="MobiDB-lite"/>
    </source>
</evidence>